<dbReference type="EMBL" id="WOCE01000010">
    <property type="protein sequence ID" value="KAE9606206.1"/>
    <property type="molecule type" value="Genomic_DNA"/>
</dbReference>
<evidence type="ECO:0000313" key="1">
    <source>
        <dbReference type="EMBL" id="KAE9606206.1"/>
    </source>
</evidence>
<gene>
    <name evidence="1" type="ORF">Lalb_Chr10g0105461</name>
</gene>
<sequence>MNENKKRKDIPYERNGIVVSEEGFDVEEIISSCGEFTIFKI</sequence>
<keyword evidence="2" id="KW-1185">Reference proteome</keyword>
<dbReference type="Proteomes" id="UP000447434">
    <property type="component" value="Chromosome 10"/>
</dbReference>
<name>A0A6A4PY42_LUPAL</name>
<accession>A0A6A4PY42</accession>
<reference evidence="2" key="1">
    <citation type="journal article" date="2020" name="Nat. Commun.">
        <title>Genome sequence of the cluster root forming white lupin.</title>
        <authorList>
            <person name="Hufnagel B."/>
            <person name="Marques A."/>
            <person name="Soriano A."/>
            <person name="Marques L."/>
            <person name="Divol F."/>
            <person name="Doumas P."/>
            <person name="Sallet E."/>
            <person name="Mancinotti D."/>
            <person name="Carrere S."/>
            <person name="Marande W."/>
            <person name="Arribat S."/>
            <person name="Keller J."/>
            <person name="Huneau C."/>
            <person name="Blein T."/>
            <person name="Aime D."/>
            <person name="Laguerre M."/>
            <person name="Taylor J."/>
            <person name="Schubert V."/>
            <person name="Nelson M."/>
            <person name="Geu-Flores F."/>
            <person name="Crespi M."/>
            <person name="Gallardo-Guerrero K."/>
            <person name="Delaux P.-M."/>
            <person name="Salse J."/>
            <person name="Berges H."/>
            <person name="Guyot R."/>
            <person name="Gouzy J."/>
            <person name="Peret B."/>
        </authorList>
    </citation>
    <scope>NUCLEOTIDE SEQUENCE [LARGE SCALE GENOMIC DNA]</scope>
    <source>
        <strain evidence="2">cv. Amiga</strain>
    </source>
</reference>
<organism evidence="1 2">
    <name type="scientific">Lupinus albus</name>
    <name type="common">White lupine</name>
    <name type="synonym">Lupinus termis</name>
    <dbReference type="NCBI Taxonomy" id="3870"/>
    <lineage>
        <taxon>Eukaryota</taxon>
        <taxon>Viridiplantae</taxon>
        <taxon>Streptophyta</taxon>
        <taxon>Embryophyta</taxon>
        <taxon>Tracheophyta</taxon>
        <taxon>Spermatophyta</taxon>
        <taxon>Magnoliopsida</taxon>
        <taxon>eudicotyledons</taxon>
        <taxon>Gunneridae</taxon>
        <taxon>Pentapetalae</taxon>
        <taxon>rosids</taxon>
        <taxon>fabids</taxon>
        <taxon>Fabales</taxon>
        <taxon>Fabaceae</taxon>
        <taxon>Papilionoideae</taxon>
        <taxon>50 kb inversion clade</taxon>
        <taxon>genistoids sensu lato</taxon>
        <taxon>core genistoids</taxon>
        <taxon>Genisteae</taxon>
        <taxon>Lupinus</taxon>
    </lineage>
</organism>
<evidence type="ECO:0000313" key="2">
    <source>
        <dbReference type="Proteomes" id="UP000447434"/>
    </source>
</evidence>
<protein>
    <submittedName>
        <fullName evidence="1">Uncharacterized protein</fullName>
    </submittedName>
</protein>
<proteinExistence type="predicted"/>
<dbReference type="AlphaFoldDB" id="A0A6A4PY42"/>
<comment type="caution">
    <text evidence="1">The sequence shown here is derived from an EMBL/GenBank/DDBJ whole genome shotgun (WGS) entry which is preliminary data.</text>
</comment>